<dbReference type="EMBL" id="JALPTH010000001">
    <property type="protein sequence ID" value="MCK8676036.1"/>
    <property type="molecule type" value="Genomic_DNA"/>
</dbReference>
<evidence type="ECO:0000256" key="1">
    <source>
        <dbReference type="SAM" id="MobiDB-lite"/>
    </source>
</evidence>
<evidence type="ECO:0000313" key="2">
    <source>
        <dbReference type="EMBL" id="MCK8676036.1"/>
    </source>
</evidence>
<gene>
    <name evidence="2" type="ORF">M1O15_01120</name>
</gene>
<feature type="region of interest" description="Disordered" evidence="1">
    <location>
        <begin position="118"/>
        <end position="141"/>
    </location>
</feature>
<comment type="caution">
    <text evidence="2">The sequence shown here is derived from an EMBL/GenBank/DDBJ whole genome shotgun (WGS) entry which is preliminary data.</text>
</comment>
<feature type="region of interest" description="Disordered" evidence="1">
    <location>
        <begin position="38"/>
        <end position="58"/>
    </location>
</feature>
<dbReference type="Proteomes" id="UP001522868">
    <property type="component" value="Unassembled WGS sequence"/>
</dbReference>
<organism evidence="2 3">
    <name type="scientific">Streptomyces lichenis</name>
    <dbReference type="NCBI Taxonomy" id="2306967"/>
    <lineage>
        <taxon>Bacteria</taxon>
        <taxon>Bacillati</taxon>
        <taxon>Actinomycetota</taxon>
        <taxon>Actinomycetes</taxon>
        <taxon>Kitasatosporales</taxon>
        <taxon>Streptomycetaceae</taxon>
        <taxon>Streptomyces</taxon>
    </lineage>
</organism>
<protein>
    <submittedName>
        <fullName evidence="2">Uncharacterized protein</fullName>
    </submittedName>
</protein>
<accession>A0ABT0I3Y7</accession>
<dbReference type="InterPro" id="IPR045428">
    <property type="entry name" value="EACC1"/>
</dbReference>
<keyword evidence="3" id="KW-1185">Reference proteome</keyword>
<evidence type="ECO:0000313" key="3">
    <source>
        <dbReference type="Proteomes" id="UP001522868"/>
    </source>
</evidence>
<reference evidence="2 3" key="1">
    <citation type="submission" date="2022-04" db="EMBL/GenBank/DDBJ databases">
        <title>Streptomyces sp. nov. LCR6-01 isolated from Lichen of Dirinaria sp.</title>
        <authorList>
            <person name="Kanchanasin P."/>
            <person name="Tanasupawat S."/>
            <person name="Phongsopitanun W."/>
        </authorList>
    </citation>
    <scope>NUCLEOTIDE SEQUENCE [LARGE SCALE GENOMIC DNA]</scope>
    <source>
        <strain evidence="2 3">LCR6-01</strain>
    </source>
</reference>
<name>A0ABT0I3Y7_9ACTN</name>
<sequence>MTALSENPTGVHIRVVDHDPLRARREARELLAEVGDADPAARLEVSQPQKATEGTDKGGITAETVGVMLNAGALVAATVQVWLARVPQRTIVVRRLDGATMEITGRQARADDQGIERFLAGGGDGDAARPEGDGTSGQTGG</sequence>
<dbReference type="RefSeq" id="WP_248631227.1">
    <property type="nucleotide sequence ID" value="NZ_JALPTH010000001.1"/>
</dbReference>
<proteinExistence type="predicted"/>
<dbReference type="Pfam" id="PF19953">
    <property type="entry name" value="EACC1"/>
    <property type="match status" value="1"/>
</dbReference>